<dbReference type="AlphaFoldDB" id="A0A9W4TAV0"/>
<gene>
    <name evidence="1" type="ORF">FWILDA_LOCUS17758</name>
</gene>
<sequence>IYGIMKKEILHSAYLSTIENLETISMSYLDKFLENNVKSLRELCTDP</sequence>
<feature type="non-terminal residue" evidence="1">
    <location>
        <position position="1"/>
    </location>
</feature>
<accession>A0A9W4TAV0</accession>
<evidence type="ECO:0000313" key="2">
    <source>
        <dbReference type="Proteomes" id="UP001153678"/>
    </source>
</evidence>
<proteinExistence type="predicted"/>
<name>A0A9W4TAV0_9GLOM</name>
<organism evidence="1 2">
    <name type="scientific">Funneliformis geosporum</name>
    <dbReference type="NCBI Taxonomy" id="1117311"/>
    <lineage>
        <taxon>Eukaryota</taxon>
        <taxon>Fungi</taxon>
        <taxon>Fungi incertae sedis</taxon>
        <taxon>Mucoromycota</taxon>
        <taxon>Glomeromycotina</taxon>
        <taxon>Glomeromycetes</taxon>
        <taxon>Glomerales</taxon>
        <taxon>Glomeraceae</taxon>
        <taxon>Funneliformis</taxon>
    </lineage>
</organism>
<keyword evidence="2" id="KW-1185">Reference proteome</keyword>
<protein>
    <submittedName>
        <fullName evidence="1">18479_t:CDS:1</fullName>
    </submittedName>
</protein>
<dbReference type="Proteomes" id="UP001153678">
    <property type="component" value="Unassembled WGS sequence"/>
</dbReference>
<evidence type="ECO:0000313" key="1">
    <source>
        <dbReference type="EMBL" id="CAI2196799.1"/>
    </source>
</evidence>
<comment type="caution">
    <text evidence="1">The sequence shown here is derived from an EMBL/GenBank/DDBJ whole genome shotgun (WGS) entry which is preliminary data.</text>
</comment>
<reference evidence="1" key="1">
    <citation type="submission" date="2022-08" db="EMBL/GenBank/DDBJ databases">
        <authorList>
            <person name="Kallberg Y."/>
            <person name="Tangrot J."/>
            <person name="Rosling A."/>
        </authorList>
    </citation>
    <scope>NUCLEOTIDE SEQUENCE</scope>
    <source>
        <strain evidence="1">Wild A</strain>
    </source>
</reference>
<dbReference type="EMBL" id="CAMKVN010014991">
    <property type="protein sequence ID" value="CAI2196799.1"/>
    <property type="molecule type" value="Genomic_DNA"/>
</dbReference>